<dbReference type="GO" id="GO:0050308">
    <property type="term" value="F:sugar-phosphatase activity"/>
    <property type="evidence" value="ECO:0007669"/>
    <property type="project" value="TreeGrafter"/>
</dbReference>
<dbReference type="InterPro" id="IPR023214">
    <property type="entry name" value="HAD_sf"/>
</dbReference>
<dbReference type="InterPro" id="IPR006439">
    <property type="entry name" value="HAD-SF_hydro_IA"/>
</dbReference>
<dbReference type="EMBL" id="BLKS01000001">
    <property type="protein sequence ID" value="GFG50432.1"/>
    <property type="molecule type" value="Genomic_DNA"/>
</dbReference>
<protein>
    <submittedName>
        <fullName evidence="1">Haloacid dehalogenase</fullName>
    </submittedName>
</protein>
<dbReference type="SFLD" id="SFLDG01129">
    <property type="entry name" value="C1.5:_HAD__Beta-PGM__Phosphata"/>
    <property type="match status" value="1"/>
</dbReference>
<dbReference type="InterPro" id="IPR036412">
    <property type="entry name" value="HAD-like_sf"/>
</dbReference>
<accession>A0A7I9VYA1</accession>
<dbReference type="Gene3D" id="3.40.50.1000">
    <property type="entry name" value="HAD superfamily/HAD-like"/>
    <property type="match status" value="1"/>
</dbReference>
<dbReference type="PANTHER" id="PTHR43481">
    <property type="entry name" value="FRUCTOSE-1-PHOSPHATE PHOSPHATASE"/>
    <property type="match status" value="1"/>
</dbReference>
<dbReference type="AlphaFoldDB" id="A0A7I9VYA1"/>
<dbReference type="RefSeq" id="WP_218039261.1">
    <property type="nucleotide sequence ID" value="NZ_BLKS01000001.1"/>
</dbReference>
<dbReference type="SUPFAM" id="SSF56784">
    <property type="entry name" value="HAD-like"/>
    <property type="match status" value="1"/>
</dbReference>
<evidence type="ECO:0000313" key="2">
    <source>
        <dbReference type="Proteomes" id="UP000465302"/>
    </source>
</evidence>
<dbReference type="InterPro" id="IPR051806">
    <property type="entry name" value="HAD-like_SPP"/>
</dbReference>
<dbReference type="Proteomes" id="UP000465302">
    <property type="component" value="Unassembled WGS sequence"/>
</dbReference>
<sequence>MTDRRCVVFDLDGVLVMSEHLWEQGWKAMSADHGYTWLAEDTKACQGKSVPEWAHYLSERTGMDEHAAADGVIEMVGEAYDRGEVSLIDGALELVQAAATRVPIALASSAPRTIIDRVMATTPVGEYFRATVSSAEVAAGKPAPDVYQEAVARLGAISEGSYAVEDSSNGIRAAAAAGLTVLGIEHPLYPVDRDASDRAAGVFHSLEDVTAVLMSFLDER</sequence>
<dbReference type="InterPro" id="IPR023198">
    <property type="entry name" value="PGP-like_dom2"/>
</dbReference>
<dbReference type="NCBIfam" id="TIGR01509">
    <property type="entry name" value="HAD-SF-IA-v3"/>
    <property type="match status" value="1"/>
</dbReference>
<proteinExistence type="predicted"/>
<gene>
    <name evidence="1" type="ORF">MAGR_18730</name>
</gene>
<dbReference type="SFLD" id="SFLDS00003">
    <property type="entry name" value="Haloacid_Dehalogenase"/>
    <property type="match status" value="1"/>
</dbReference>
<comment type="caution">
    <text evidence="1">The sequence shown here is derived from an EMBL/GenBank/DDBJ whole genome shotgun (WGS) entry which is preliminary data.</text>
</comment>
<organism evidence="1 2">
    <name type="scientific">Mycolicibacterium agri</name>
    <name type="common">Mycobacterium agri</name>
    <dbReference type="NCBI Taxonomy" id="36811"/>
    <lineage>
        <taxon>Bacteria</taxon>
        <taxon>Bacillati</taxon>
        <taxon>Actinomycetota</taxon>
        <taxon>Actinomycetes</taxon>
        <taxon>Mycobacteriales</taxon>
        <taxon>Mycobacteriaceae</taxon>
        <taxon>Mycolicibacterium</taxon>
    </lineage>
</organism>
<reference evidence="1 2" key="1">
    <citation type="journal article" date="2019" name="Emerg. Microbes Infect.">
        <title>Comprehensive subspecies identification of 175 nontuberculous mycobacteria species based on 7547 genomic profiles.</title>
        <authorList>
            <person name="Matsumoto Y."/>
            <person name="Kinjo T."/>
            <person name="Motooka D."/>
            <person name="Nabeya D."/>
            <person name="Jung N."/>
            <person name="Uechi K."/>
            <person name="Horii T."/>
            <person name="Iida T."/>
            <person name="Fujita J."/>
            <person name="Nakamura S."/>
        </authorList>
    </citation>
    <scope>NUCLEOTIDE SEQUENCE [LARGE SCALE GENOMIC DNA]</scope>
    <source>
        <strain evidence="1 2">JCM 6377</strain>
    </source>
</reference>
<dbReference type="PANTHER" id="PTHR43481:SF4">
    <property type="entry name" value="GLYCEROL-1-PHOSPHATE PHOSPHOHYDROLASE 1-RELATED"/>
    <property type="match status" value="1"/>
</dbReference>
<evidence type="ECO:0000313" key="1">
    <source>
        <dbReference type="EMBL" id="GFG50432.1"/>
    </source>
</evidence>
<name>A0A7I9VYA1_MYCAG</name>
<dbReference type="Gene3D" id="1.10.150.240">
    <property type="entry name" value="Putative phosphatase, domain 2"/>
    <property type="match status" value="1"/>
</dbReference>
<dbReference type="Pfam" id="PF00702">
    <property type="entry name" value="Hydrolase"/>
    <property type="match status" value="1"/>
</dbReference>